<dbReference type="InterPro" id="IPR011528">
    <property type="entry name" value="NERD"/>
</dbReference>
<evidence type="ECO:0000259" key="1">
    <source>
        <dbReference type="PROSITE" id="PS50965"/>
    </source>
</evidence>
<dbReference type="EMBL" id="CP147407">
    <property type="protein sequence ID" value="WXB98612.1"/>
    <property type="molecule type" value="Genomic_DNA"/>
</dbReference>
<gene>
    <name evidence="2" type="ORF">WCV65_09085</name>
</gene>
<name>A0ABZ2NM95_9BACI</name>
<evidence type="ECO:0000313" key="2">
    <source>
        <dbReference type="EMBL" id="WXB98612.1"/>
    </source>
</evidence>
<proteinExistence type="predicted"/>
<dbReference type="Pfam" id="PF08378">
    <property type="entry name" value="NERD"/>
    <property type="match status" value="1"/>
</dbReference>
<dbReference type="Proteomes" id="UP001377337">
    <property type="component" value="Chromosome"/>
</dbReference>
<dbReference type="PROSITE" id="PS50965">
    <property type="entry name" value="NERD"/>
    <property type="match status" value="1"/>
</dbReference>
<organism evidence="2 3">
    <name type="scientific">Metabacillus sediminis</name>
    <dbReference type="NCBI Taxonomy" id="3117746"/>
    <lineage>
        <taxon>Bacteria</taxon>
        <taxon>Bacillati</taxon>
        <taxon>Bacillota</taxon>
        <taxon>Bacilli</taxon>
        <taxon>Bacillales</taxon>
        <taxon>Bacillaceae</taxon>
        <taxon>Metabacillus</taxon>
    </lineage>
</organism>
<dbReference type="RefSeq" id="WP_051860856.1">
    <property type="nucleotide sequence ID" value="NZ_CP147407.1"/>
</dbReference>
<sequence length="329" mass="38031">MVVKERGTPIRILKLQSLLRRLNKNHSKRKQIQEDFAKCLAGYKGEESIDYFLQQLPSEKYSILHNINIPFYTSSLQMDTLIISDHCIFILEVKNFSGTLIFDQSFKQLLRISQGMEECFPDPILQVERQKNALIQFLKNQRISQPVIFPIVIISNPTTAIKTSKEHHIVEDRVIHAGGILSKVKELETALSGRMNTSKQTIIDMLLKSHAEKDFEVLEYYKINKSEILSGVECSRCRMLTMKRMRKAWVCSICLDRSVDAHRIALMDFYLLKDYCITNRQFREFTGLASVSTASKLLSKSALKKNGDTKGRSYMLDSNYFKNEMQIKI</sequence>
<reference evidence="2 3" key="1">
    <citation type="submission" date="2024-02" db="EMBL/GenBank/DDBJ databases">
        <title>Seven novel Bacillus-like species.</title>
        <authorList>
            <person name="Liu G."/>
        </authorList>
    </citation>
    <scope>NUCLEOTIDE SEQUENCE [LARGE SCALE GENOMIC DNA]</scope>
    <source>
        <strain evidence="2 3">FJAT-52054</strain>
    </source>
</reference>
<feature type="domain" description="NERD" evidence="1">
    <location>
        <begin position="41"/>
        <end position="157"/>
    </location>
</feature>
<protein>
    <submittedName>
        <fullName evidence="2">Nuclease-related domain-containing protein</fullName>
    </submittedName>
</protein>
<accession>A0ABZ2NM95</accession>
<evidence type="ECO:0000313" key="3">
    <source>
        <dbReference type="Proteomes" id="UP001377337"/>
    </source>
</evidence>
<keyword evidence="3" id="KW-1185">Reference proteome</keyword>